<name>A0AAU3I5V3_9ACTN</name>
<reference evidence="1" key="1">
    <citation type="submission" date="2022-10" db="EMBL/GenBank/DDBJ databases">
        <title>The complete genomes of actinobacterial strains from the NBC collection.</title>
        <authorList>
            <person name="Joergensen T.S."/>
            <person name="Alvarez Arevalo M."/>
            <person name="Sterndorff E.B."/>
            <person name="Faurdal D."/>
            <person name="Vuksanovic O."/>
            <person name="Mourched A.-S."/>
            <person name="Charusanti P."/>
            <person name="Shaw S."/>
            <person name="Blin K."/>
            <person name="Weber T."/>
        </authorList>
    </citation>
    <scope>NUCLEOTIDE SEQUENCE</scope>
    <source>
        <strain evidence="1">NBC_01393</strain>
    </source>
</reference>
<protein>
    <submittedName>
        <fullName evidence="1">Pentapeptide repeat-containing protein</fullName>
    </submittedName>
</protein>
<sequence length="315" mass="33133">MQVTQGNRELAISEQGQITNRFNNAIKNLGSTSLDIRLGGIYALERIMHDSARDHQTVTSVLSAYARQHSPVPAPGTKVSLPTKPTLQVDIQAVMTVLANRGSDRGRGTPIDLSRTALQGMQLAGDPGRIDFRRANLEQADLRNAVIRNVNLSKAWLFEANLSGAALEASNFSGATLWYANLAGTAFCSGRSDDNSRLTWECSNLTGAYLVRANLKDAALMGADLTNAKFCLDDPAEFGYDCANLGGALLSDANLEGAFLSGANLKGADLTGANLTDADLSGSNLTGADLTGAKITGTKFEGTKLNGALGLPPSS</sequence>
<proteinExistence type="predicted"/>
<dbReference type="PANTHER" id="PTHR14136:SF17">
    <property type="entry name" value="BTB_POZ DOMAIN-CONTAINING PROTEIN KCTD9"/>
    <property type="match status" value="1"/>
</dbReference>
<evidence type="ECO:0000313" key="1">
    <source>
        <dbReference type="EMBL" id="WTZ11740.1"/>
    </source>
</evidence>
<dbReference type="PANTHER" id="PTHR14136">
    <property type="entry name" value="BTB_POZ DOMAIN-CONTAINING PROTEIN KCTD9"/>
    <property type="match status" value="1"/>
</dbReference>
<accession>A0AAU3I5V3</accession>
<dbReference type="SUPFAM" id="SSF141571">
    <property type="entry name" value="Pentapeptide repeat-like"/>
    <property type="match status" value="1"/>
</dbReference>
<gene>
    <name evidence="1" type="ORF">OG699_29450</name>
</gene>
<dbReference type="Gene3D" id="2.160.20.80">
    <property type="entry name" value="E3 ubiquitin-protein ligase SopA"/>
    <property type="match status" value="2"/>
</dbReference>
<dbReference type="AlphaFoldDB" id="A0AAU3I5V3"/>
<dbReference type="EMBL" id="CP109546">
    <property type="protein sequence ID" value="WTZ11740.1"/>
    <property type="molecule type" value="Genomic_DNA"/>
</dbReference>
<dbReference type="InterPro" id="IPR001646">
    <property type="entry name" value="5peptide_repeat"/>
</dbReference>
<dbReference type="Pfam" id="PF00805">
    <property type="entry name" value="Pentapeptide"/>
    <property type="match status" value="3"/>
</dbReference>
<dbReference type="InterPro" id="IPR051082">
    <property type="entry name" value="Pentapeptide-BTB/POZ_domain"/>
</dbReference>
<organism evidence="1">
    <name type="scientific">Streptomyces sp. NBC_01393</name>
    <dbReference type="NCBI Taxonomy" id="2903851"/>
    <lineage>
        <taxon>Bacteria</taxon>
        <taxon>Bacillati</taxon>
        <taxon>Actinomycetota</taxon>
        <taxon>Actinomycetes</taxon>
        <taxon>Kitasatosporales</taxon>
        <taxon>Streptomycetaceae</taxon>
        <taxon>Streptomyces</taxon>
    </lineage>
</organism>